<keyword evidence="2" id="KW-1185">Reference proteome</keyword>
<sequence length="260" mass="30458">MTLENLTNKPLVEAIFEIRWYVEQPQLIGGDPNTQLILGRLFDRINENYPVYEQLPFASIPEQMAEGIIKHRFKSNQGWPLVQLGNGILTVNDTENYIWQDFKKRIIEVVDNLYIVHPSKDKFRPRHLILKYIDAIDLNLKENEFYEFLKNRMKIELNLNPLLFEKTLVKNNPIQLDLQFAFNSENPKGIVNFRIVKGQKLDNQTNLPSDALIWEITIQSIAPDLPEIPANLDKWLENAHSVCHNWFFTLVDGDLLRSFE</sequence>
<name>A0ACC7SCW9_DOLFA</name>
<evidence type="ECO:0000313" key="2">
    <source>
        <dbReference type="Proteomes" id="UP001517388"/>
    </source>
</evidence>
<accession>A0ACC7SCW9</accession>
<gene>
    <name evidence="1" type="ORF">FJR39_25945</name>
</gene>
<comment type="caution">
    <text evidence="1">The sequence shown here is derived from an EMBL/GenBank/DDBJ whole genome shotgun (WGS) entry which is preliminary data.</text>
</comment>
<dbReference type="EMBL" id="VILF01000009">
    <property type="protein sequence ID" value="MTJ46355.1"/>
    <property type="molecule type" value="Genomic_DNA"/>
</dbReference>
<dbReference type="Proteomes" id="UP001517388">
    <property type="component" value="Unassembled WGS sequence"/>
</dbReference>
<protein>
    <submittedName>
        <fullName evidence="1">TIGR04255 family protein</fullName>
    </submittedName>
</protein>
<organism evidence="1 2">
    <name type="scientific">Dolichospermum flos-aquae UHCC 0037</name>
    <dbReference type="NCBI Taxonomy" id="2590026"/>
    <lineage>
        <taxon>Bacteria</taxon>
        <taxon>Bacillati</taxon>
        <taxon>Cyanobacteriota</taxon>
        <taxon>Cyanophyceae</taxon>
        <taxon>Nostocales</taxon>
        <taxon>Aphanizomenonaceae</taxon>
        <taxon>Dolichospermum</taxon>
    </lineage>
</organism>
<evidence type="ECO:0000313" key="1">
    <source>
        <dbReference type="EMBL" id="MTJ46355.1"/>
    </source>
</evidence>
<reference evidence="2" key="1">
    <citation type="journal article" date="2020" name="Toxins">
        <title>Phylogenomic Analysis of Secondary Metabolism in the Toxic Cyanobacterial Genera Anabaena, Dolichospermum and Aphanizomenon.</title>
        <authorList>
            <person name="Oesterholm J."/>
            <person name="Popin R.V."/>
            <person name="Fewer D.P."/>
            <person name="Sivonen K."/>
        </authorList>
    </citation>
    <scope>NUCLEOTIDE SEQUENCE [LARGE SCALE GENOMIC DNA]</scope>
    <source>
        <strain evidence="2">UHCC 0037</strain>
    </source>
</reference>
<proteinExistence type="predicted"/>